<feature type="signal peptide" evidence="6">
    <location>
        <begin position="1"/>
        <end position="20"/>
    </location>
</feature>
<dbReference type="InterPro" id="IPR033121">
    <property type="entry name" value="PEPTIDASE_A1"/>
</dbReference>
<evidence type="ECO:0000256" key="3">
    <source>
        <dbReference type="ARBA" id="ARBA00022750"/>
    </source>
</evidence>
<keyword evidence="6" id="KW-0732">Signal</keyword>
<feature type="domain" description="Peptidase A1" evidence="7">
    <location>
        <begin position="88"/>
        <end position="426"/>
    </location>
</feature>
<organism evidence="8 9">
    <name type="scientific">Cinnamomum micranthum f. kanehirae</name>
    <dbReference type="NCBI Taxonomy" id="337451"/>
    <lineage>
        <taxon>Eukaryota</taxon>
        <taxon>Viridiplantae</taxon>
        <taxon>Streptophyta</taxon>
        <taxon>Embryophyta</taxon>
        <taxon>Tracheophyta</taxon>
        <taxon>Spermatophyta</taxon>
        <taxon>Magnoliopsida</taxon>
        <taxon>Magnoliidae</taxon>
        <taxon>Laurales</taxon>
        <taxon>Lauraceae</taxon>
        <taxon>Cinnamomum</taxon>
    </lineage>
</organism>
<evidence type="ECO:0000256" key="4">
    <source>
        <dbReference type="ARBA" id="ARBA00022801"/>
    </source>
</evidence>
<dbReference type="OrthoDB" id="1072226at2759"/>
<dbReference type="Proteomes" id="UP000283530">
    <property type="component" value="Unassembled WGS sequence"/>
</dbReference>
<dbReference type="GO" id="GO:0004190">
    <property type="term" value="F:aspartic-type endopeptidase activity"/>
    <property type="evidence" value="ECO:0007669"/>
    <property type="project" value="UniProtKB-KW"/>
</dbReference>
<dbReference type="STRING" id="337451.A0A3S3R5B0"/>
<evidence type="ECO:0000259" key="7">
    <source>
        <dbReference type="PROSITE" id="PS51767"/>
    </source>
</evidence>
<keyword evidence="3" id="KW-0064">Aspartyl protease</keyword>
<accession>A0A3S3R5B0</accession>
<dbReference type="GO" id="GO:0005576">
    <property type="term" value="C:extracellular region"/>
    <property type="evidence" value="ECO:0007669"/>
    <property type="project" value="TreeGrafter"/>
</dbReference>
<proteinExistence type="inferred from homology"/>
<dbReference type="EMBL" id="QPKB01000011">
    <property type="protein sequence ID" value="RWR94718.1"/>
    <property type="molecule type" value="Genomic_DNA"/>
</dbReference>
<name>A0A3S3R5B0_9MAGN</name>
<dbReference type="InterPro" id="IPR032861">
    <property type="entry name" value="TAXi_N"/>
</dbReference>
<dbReference type="InterPro" id="IPR051708">
    <property type="entry name" value="Plant_Aspart_Prot_A1"/>
</dbReference>
<evidence type="ECO:0000256" key="2">
    <source>
        <dbReference type="ARBA" id="ARBA00022670"/>
    </source>
</evidence>
<keyword evidence="2" id="KW-0645">Protease</keyword>
<dbReference type="InterPro" id="IPR034161">
    <property type="entry name" value="Pepsin-like_plant"/>
</dbReference>
<dbReference type="AlphaFoldDB" id="A0A3S3R5B0"/>
<dbReference type="Pfam" id="PF14541">
    <property type="entry name" value="TAXi_C"/>
    <property type="match status" value="1"/>
</dbReference>
<dbReference type="Gene3D" id="2.40.70.10">
    <property type="entry name" value="Acid Proteases"/>
    <property type="match status" value="2"/>
</dbReference>
<evidence type="ECO:0000313" key="9">
    <source>
        <dbReference type="Proteomes" id="UP000283530"/>
    </source>
</evidence>
<dbReference type="InterPro" id="IPR032799">
    <property type="entry name" value="TAXi_C"/>
</dbReference>
<dbReference type="SUPFAM" id="SSF50630">
    <property type="entry name" value="Acid proteases"/>
    <property type="match status" value="1"/>
</dbReference>
<evidence type="ECO:0000256" key="5">
    <source>
        <dbReference type="ARBA" id="ARBA00023180"/>
    </source>
</evidence>
<reference evidence="8 9" key="1">
    <citation type="journal article" date="2019" name="Nat. Plants">
        <title>Stout camphor tree genome fills gaps in understanding of flowering plant genome evolution.</title>
        <authorList>
            <person name="Chaw S.M."/>
            <person name="Liu Y.C."/>
            <person name="Wu Y.W."/>
            <person name="Wang H.Y."/>
            <person name="Lin C.I."/>
            <person name="Wu C.S."/>
            <person name="Ke H.M."/>
            <person name="Chang L.Y."/>
            <person name="Hsu C.Y."/>
            <person name="Yang H.T."/>
            <person name="Sudianto E."/>
            <person name="Hsu M.H."/>
            <person name="Wu K.P."/>
            <person name="Wang L.N."/>
            <person name="Leebens-Mack J.H."/>
            <person name="Tsai I.J."/>
        </authorList>
    </citation>
    <scope>NUCLEOTIDE SEQUENCE [LARGE SCALE GENOMIC DNA]</scope>
    <source>
        <strain evidence="9">cv. Chaw 1501</strain>
        <tissue evidence="8">Young leaves</tissue>
    </source>
</reference>
<evidence type="ECO:0000313" key="8">
    <source>
        <dbReference type="EMBL" id="RWR94718.1"/>
    </source>
</evidence>
<keyword evidence="5" id="KW-0325">Glycoprotein</keyword>
<dbReference type="Pfam" id="PF14543">
    <property type="entry name" value="TAXi_N"/>
    <property type="match status" value="1"/>
</dbReference>
<feature type="chain" id="PRO_5018701018" evidence="6">
    <location>
        <begin position="21"/>
        <end position="430"/>
    </location>
</feature>
<evidence type="ECO:0000256" key="1">
    <source>
        <dbReference type="ARBA" id="ARBA00007447"/>
    </source>
</evidence>
<dbReference type="PANTHER" id="PTHR47967:SF123">
    <property type="entry name" value="ASPARTIC PROTEINASE NEPENTHESIN-1-LIKE"/>
    <property type="match status" value="1"/>
</dbReference>
<gene>
    <name evidence="8" type="ORF">CKAN_02402600</name>
</gene>
<evidence type="ECO:0000256" key="6">
    <source>
        <dbReference type="SAM" id="SignalP"/>
    </source>
</evidence>
<dbReference type="CDD" id="cd05476">
    <property type="entry name" value="pepsin_A_like_plant"/>
    <property type="match status" value="1"/>
</dbReference>
<protein>
    <submittedName>
        <fullName evidence="8">Aspartic proteinase CDR1-like protein</fullName>
    </submittedName>
</protein>
<dbReference type="GO" id="GO:0006508">
    <property type="term" value="P:proteolysis"/>
    <property type="evidence" value="ECO:0007669"/>
    <property type="project" value="UniProtKB-KW"/>
</dbReference>
<keyword evidence="9" id="KW-1185">Reference proteome</keyword>
<dbReference type="PANTHER" id="PTHR47967">
    <property type="entry name" value="OS07G0603500 PROTEIN-RELATED"/>
    <property type="match status" value="1"/>
</dbReference>
<dbReference type="InterPro" id="IPR021109">
    <property type="entry name" value="Peptidase_aspartic_dom_sf"/>
</dbReference>
<comment type="similarity">
    <text evidence="1">Belongs to the peptidase A1 family.</text>
</comment>
<comment type="caution">
    <text evidence="8">The sequence shown here is derived from an EMBL/GenBank/DDBJ whole genome shotgun (WGS) entry which is preliminary data.</text>
</comment>
<keyword evidence="4" id="KW-0378">Hydrolase</keyword>
<dbReference type="PROSITE" id="PS51767">
    <property type="entry name" value="PEPTIDASE_A1"/>
    <property type="match status" value="1"/>
</dbReference>
<sequence>MGSISLAISFVLLALLHCQGFHLKLISPESSQSPFYAENISEIQNVNRGFEITRAGRGKTKPNITAVPLNYSSSKYITPRLEYFRSDYVAVIGFGTPVKEYYLIIDTGSDITWIQCEGCHPCFPQNQPGPFQPLQSRTAVLLPTRHRFCNGRGIHRENNDCRFRARYADESVAEGLMLMDMITSHSSLSQERQTVSNFAFGCGLSNSNFEFEEGNKIAGILGLGFSDVSLLHQTSKSRFSYCLPRLSTPYTYLTLGDDAAIHVGRVQHTPILPGDLSGGYVVELIDISIGNYRLGLPRDLFKESDGGGMLIDTGTPFTRMHPFAYEVIVAYLRTYFSGLKPYDGRFGSVWADLCYEKMEHMPEIPAITYHFDEANLVVLGKNSFIVTKEFFCLGMLTEGKDTILGSYQQKNIRFLFDLESRQVSFAPEDC</sequence>